<organism evidence="2 3">
    <name type="scientific">Araneus ventricosus</name>
    <name type="common">Orbweaver spider</name>
    <name type="synonym">Epeira ventricosa</name>
    <dbReference type="NCBI Taxonomy" id="182803"/>
    <lineage>
        <taxon>Eukaryota</taxon>
        <taxon>Metazoa</taxon>
        <taxon>Ecdysozoa</taxon>
        <taxon>Arthropoda</taxon>
        <taxon>Chelicerata</taxon>
        <taxon>Arachnida</taxon>
        <taxon>Araneae</taxon>
        <taxon>Araneomorphae</taxon>
        <taxon>Entelegynae</taxon>
        <taxon>Araneoidea</taxon>
        <taxon>Araneidae</taxon>
        <taxon>Araneus</taxon>
    </lineage>
</organism>
<evidence type="ECO:0000313" key="3">
    <source>
        <dbReference type="Proteomes" id="UP000499080"/>
    </source>
</evidence>
<proteinExistence type="predicted"/>
<evidence type="ECO:0000256" key="1">
    <source>
        <dbReference type="SAM" id="MobiDB-lite"/>
    </source>
</evidence>
<dbReference type="Proteomes" id="UP000499080">
    <property type="component" value="Unassembled WGS sequence"/>
</dbReference>
<protein>
    <submittedName>
        <fullName evidence="2">Uncharacterized protein</fullName>
    </submittedName>
</protein>
<feature type="compositionally biased region" description="Polar residues" evidence="1">
    <location>
        <begin position="56"/>
        <end position="73"/>
    </location>
</feature>
<keyword evidence="3" id="KW-1185">Reference proteome</keyword>
<dbReference type="EMBL" id="BGPR01079412">
    <property type="protein sequence ID" value="GBL74387.1"/>
    <property type="molecule type" value="Genomic_DNA"/>
</dbReference>
<gene>
    <name evidence="2" type="ORF">AVEN_211216_1</name>
</gene>
<reference evidence="2 3" key="1">
    <citation type="journal article" date="2019" name="Sci. Rep.">
        <title>Orb-weaving spider Araneus ventricosus genome elucidates the spidroin gene catalogue.</title>
        <authorList>
            <person name="Kono N."/>
            <person name="Nakamura H."/>
            <person name="Ohtoshi R."/>
            <person name="Moran D.A.P."/>
            <person name="Shinohara A."/>
            <person name="Yoshida Y."/>
            <person name="Fujiwara M."/>
            <person name="Mori M."/>
            <person name="Tomita M."/>
            <person name="Arakawa K."/>
        </authorList>
    </citation>
    <scope>NUCLEOTIDE SEQUENCE [LARGE SCALE GENOMIC DNA]</scope>
</reference>
<accession>A0A4Y2A4B9</accession>
<sequence length="87" mass="9444">MRSVLIPYYVGYVNMRWPSAMVISFRPNICRGYTGCVSKNIYLMGDRKFGDGVPAQVSSSSSDHGSEIQGSSLNSTCVASKQVVGIM</sequence>
<comment type="caution">
    <text evidence="2">The sequence shown here is derived from an EMBL/GenBank/DDBJ whole genome shotgun (WGS) entry which is preliminary data.</text>
</comment>
<evidence type="ECO:0000313" key="2">
    <source>
        <dbReference type="EMBL" id="GBL74387.1"/>
    </source>
</evidence>
<feature type="region of interest" description="Disordered" evidence="1">
    <location>
        <begin position="54"/>
        <end position="73"/>
    </location>
</feature>
<name>A0A4Y2A4B9_ARAVE</name>
<dbReference type="AlphaFoldDB" id="A0A4Y2A4B9"/>